<proteinExistence type="predicted"/>
<keyword evidence="1" id="KW-0663">Pyridoxal phosphate</keyword>
<name>A0A809S1N2_9PROT</name>
<dbReference type="Proteomes" id="UP000662914">
    <property type="component" value="Chromosome"/>
</dbReference>
<dbReference type="PANTHER" id="PTHR43092:SF2">
    <property type="entry name" value="HERCYNYLCYSTEINE SULFOXIDE LYASE"/>
    <property type="match status" value="1"/>
</dbReference>
<dbReference type="PANTHER" id="PTHR43092">
    <property type="entry name" value="L-CYSTEINE DESULFHYDRASE"/>
    <property type="match status" value="1"/>
</dbReference>
<dbReference type="AlphaFoldDB" id="A0A809S1N2"/>
<organism evidence="2 3">
    <name type="scientific">Candidatus Desulfobacillus denitrificans</name>
    <dbReference type="NCBI Taxonomy" id="2608985"/>
    <lineage>
        <taxon>Bacteria</taxon>
        <taxon>Pseudomonadati</taxon>
        <taxon>Pseudomonadota</taxon>
        <taxon>Betaproteobacteria</taxon>
        <taxon>Candidatus Desulfobacillus</taxon>
    </lineage>
</organism>
<protein>
    <submittedName>
        <fullName evidence="2">Aminotransferase class V-fold pLp-dependent enzyme</fullName>
    </submittedName>
</protein>
<evidence type="ECO:0000256" key="1">
    <source>
        <dbReference type="ARBA" id="ARBA00022898"/>
    </source>
</evidence>
<dbReference type="EMBL" id="AP021857">
    <property type="protein sequence ID" value="BBO22366.1"/>
    <property type="molecule type" value="Genomic_DNA"/>
</dbReference>
<accession>A0A809S1N2</accession>
<keyword evidence="2" id="KW-0808">Transferase</keyword>
<reference evidence="2" key="1">
    <citation type="journal article" name="DNA Res.">
        <title>The physiological potential of anammox bacteria as revealed by their core genome structure.</title>
        <authorList>
            <person name="Okubo T."/>
            <person name="Toyoda A."/>
            <person name="Fukuhara K."/>
            <person name="Uchiyama I."/>
            <person name="Harigaya Y."/>
            <person name="Kuroiwa M."/>
            <person name="Suzuki T."/>
            <person name="Murakami Y."/>
            <person name="Suwa Y."/>
            <person name="Takami H."/>
        </authorList>
    </citation>
    <scope>NUCLEOTIDE SEQUENCE</scope>
    <source>
        <strain evidence="2">317325-3</strain>
    </source>
</reference>
<gene>
    <name evidence="2" type="ORF">DSYM_30650</name>
</gene>
<dbReference type="GO" id="GO:0008483">
    <property type="term" value="F:transaminase activity"/>
    <property type="evidence" value="ECO:0007669"/>
    <property type="project" value="UniProtKB-KW"/>
</dbReference>
<dbReference type="KEGG" id="ddz:DSYM_30650"/>
<evidence type="ECO:0000313" key="3">
    <source>
        <dbReference type="Proteomes" id="UP000662914"/>
    </source>
</evidence>
<keyword evidence="2" id="KW-0032">Aminotransferase</keyword>
<evidence type="ECO:0000313" key="2">
    <source>
        <dbReference type="EMBL" id="BBO22366.1"/>
    </source>
</evidence>
<sequence length="103" mass="11350">MGVDCYQSELVGPARAAAELVADAWRVAPGAPLGMCAAMVSLPLPVDEAGSEEAARRWRRRLLDEHRIEVPIFPIAGRLWARLSAQVYNELSDYEALARVFGR</sequence>